<name>A0A1I6HS45_9EURY</name>
<dbReference type="Pfam" id="PF01565">
    <property type="entry name" value="FAD_binding_4"/>
    <property type="match status" value="1"/>
</dbReference>
<evidence type="ECO:0000259" key="6">
    <source>
        <dbReference type="PROSITE" id="PS51387"/>
    </source>
</evidence>
<dbReference type="InterPro" id="IPR016167">
    <property type="entry name" value="FAD-bd_PCMH_sub1"/>
</dbReference>
<dbReference type="Gene3D" id="3.30.465.10">
    <property type="match status" value="1"/>
</dbReference>
<dbReference type="PROSITE" id="PS00862">
    <property type="entry name" value="OX2_COVAL_FAD"/>
    <property type="match status" value="1"/>
</dbReference>
<dbReference type="SUPFAM" id="SSF56176">
    <property type="entry name" value="FAD-binding/transporter-associated domain-like"/>
    <property type="match status" value="1"/>
</dbReference>
<gene>
    <name evidence="7" type="ORF">SAMN04487947_2399</name>
</gene>
<dbReference type="PANTHER" id="PTHR42973">
    <property type="entry name" value="BINDING OXIDOREDUCTASE, PUTATIVE (AFU_ORTHOLOGUE AFUA_1G17690)-RELATED"/>
    <property type="match status" value="1"/>
</dbReference>
<dbReference type="InterPro" id="IPR012951">
    <property type="entry name" value="BBE"/>
</dbReference>
<dbReference type="InterPro" id="IPR006094">
    <property type="entry name" value="Oxid_FAD_bind_N"/>
</dbReference>
<keyword evidence="5" id="KW-0560">Oxidoreductase</keyword>
<reference evidence="8" key="1">
    <citation type="submission" date="2016-10" db="EMBL/GenBank/DDBJ databases">
        <authorList>
            <person name="Varghese N."/>
            <person name="Submissions S."/>
        </authorList>
    </citation>
    <scope>NUCLEOTIDE SEQUENCE [LARGE SCALE GENOMIC DNA]</scope>
    <source>
        <strain evidence="8">CGMCC 1.7736</strain>
    </source>
</reference>
<evidence type="ECO:0000313" key="7">
    <source>
        <dbReference type="EMBL" id="SFR57244.1"/>
    </source>
</evidence>
<dbReference type="Gene3D" id="3.30.43.10">
    <property type="entry name" value="Uridine Diphospho-n-acetylenolpyruvylglucosamine Reductase, domain 2"/>
    <property type="match status" value="1"/>
</dbReference>
<dbReference type="InterPro" id="IPR036318">
    <property type="entry name" value="FAD-bd_PCMH-like_sf"/>
</dbReference>
<sequence length="465" mass="49867">MSDPSSVDEPTLRTLDGRVLGEVLRSGDDGYDDARTVWNAAIDRYPRAIVRPQGAADVIAAVDVAREQDLLLSVKGGGHNVAGHAVCDDGLTIDCSPMDWVRVDPDARKARAGPGATWGDFDHETQAFGLATTGGGVSTTGVAGLTLGGGNGFLARKHGLTVDNLRAVDVVTAEGELVHASAEENPDLFWAVRGGGGNFGVVTAFEYDLHPIGPDVLAGRLIYPFEDAAAVLRRYRDFVTGAPDEVNCLAGIASASEESSGLSLEPGTPFVQLLVVYAGDPQDGEEALRPLRTFGDPIADEVCLRPYTELQRLLTESAAPGYRNYWKSDYLVGLPDEAIDAVVEHCDPFPSDRSSVFFETMGGAINRVEPDATAFPHRDAAFSVTAWARWTDPAVDDDHRTWARGLSAALESHTTDGVYVNFLSREGDERVEAAYGDNGDRLAAVKADYDPDNVFRMNQNVEPVD</sequence>
<keyword evidence="3" id="KW-0285">Flavoprotein</keyword>
<evidence type="ECO:0000256" key="2">
    <source>
        <dbReference type="ARBA" id="ARBA00005466"/>
    </source>
</evidence>
<dbReference type="RefSeq" id="WP_089807898.1">
    <property type="nucleotide sequence ID" value="NZ_FOYT01000002.1"/>
</dbReference>
<dbReference type="STRING" id="553469.SAMN04487947_2399"/>
<comment type="similarity">
    <text evidence="2">Belongs to the oxygen-dependent FAD-linked oxidoreductase family.</text>
</comment>
<dbReference type="AlphaFoldDB" id="A0A1I6HS45"/>
<organism evidence="7 8">
    <name type="scientific">Halogeometricum rufum</name>
    <dbReference type="NCBI Taxonomy" id="553469"/>
    <lineage>
        <taxon>Archaea</taxon>
        <taxon>Methanobacteriati</taxon>
        <taxon>Methanobacteriota</taxon>
        <taxon>Stenosarchaea group</taxon>
        <taxon>Halobacteria</taxon>
        <taxon>Halobacteriales</taxon>
        <taxon>Haloferacaceae</taxon>
        <taxon>Halogeometricum</taxon>
    </lineage>
</organism>
<evidence type="ECO:0000256" key="3">
    <source>
        <dbReference type="ARBA" id="ARBA00022630"/>
    </source>
</evidence>
<dbReference type="GO" id="GO:0071949">
    <property type="term" value="F:FAD binding"/>
    <property type="evidence" value="ECO:0007669"/>
    <property type="project" value="InterPro"/>
</dbReference>
<keyword evidence="8" id="KW-1185">Reference proteome</keyword>
<dbReference type="EMBL" id="FOYT01000002">
    <property type="protein sequence ID" value="SFR57244.1"/>
    <property type="molecule type" value="Genomic_DNA"/>
</dbReference>
<dbReference type="InterPro" id="IPR016166">
    <property type="entry name" value="FAD-bd_PCMH"/>
</dbReference>
<evidence type="ECO:0000256" key="4">
    <source>
        <dbReference type="ARBA" id="ARBA00022827"/>
    </source>
</evidence>
<dbReference type="GO" id="GO:0016491">
    <property type="term" value="F:oxidoreductase activity"/>
    <property type="evidence" value="ECO:0007669"/>
    <property type="project" value="UniProtKB-KW"/>
</dbReference>
<dbReference type="InterPro" id="IPR016169">
    <property type="entry name" value="FAD-bd_PCMH_sub2"/>
</dbReference>
<evidence type="ECO:0000256" key="5">
    <source>
        <dbReference type="ARBA" id="ARBA00023002"/>
    </source>
</evidence>
<proteinExistence type="inferred from homology"/>
<protein>
    <submittedName>
        <fullName evidence="7">FAD/FMN-containing dehydrogenase</fullName>
    </submittedName>
</protein>
<dbReference type="Proteomes" id="UP000198531">
    <property type="component" value="Unassembled WGS sequence"/>
</dbReference>
<dbReference type="InterPro" id="IPR006093">
    <property type="entry name" value="Oxy_OxRdtase_FAD_BS"/>
</dbReference>
<feature type="domain" description="FAD-binding PCMH-type" evidence="6">
    <location>
        <begin position="42"/>
        <end position="212"/>
    </location>
</feature>
<evidence type="ECO:0000256" key="1">
    <source>
        <dbReference type="ARBA" id="ARBA00001974"/>
    </source>
</evidence>
<evidence type="ECO:0000313" key="8">
    <source>
        <dbReference type="Proteomes" id="UP000198531"/>
    </source>
</evidence>
<dbReference type="Pfam" id="PF08031">
    <property type="entry name" value="BBE"/>
    <property type="match status" value="1"/>
</dbReference>
<dbReference type="InterPro" id="IPR050416">
    <property type="entry name" value="FAD-linked_Oxidoreductase"/>
</dbReference>
<dbReference type="OrthoDB" id="281719at2157"/>
<keyword evidence="4" id="KW-0274">FAD</keyword>
<dbReference type="PANTHER" id="PTHR42973:SF39">
    <property type="entry name" value="FAD-BINDING PCMH-TYPE DOMAIN-CONTAINING PROTEIN"/>
    <property type="match status" value="1"/>
</dbReference>
<comment type="cofactor">
    <cofactor evidence="1">
        <name>FAD</name>
        <dbReference type="ChEBI" id="CHEBI:57692"/>
    </cofactor>
</comment>
<accession>A0A1I6HS45</accession>
<dbReference type="Gene3D" id="3.40.462.20">
    <property type="match status" value="1"/>
</dbReference>
<dbReference type="PROSITE" id="PS51387">
    <property type="entry name" value="FAD_PCMH"/>
    <property type="match status" value="1"/>
</dbReference>